<dbReference type="PANTHER" id="PTHR21485">
    <property type="entry name" value="HAD SUPERFAMILY MEMBERS CMAS AND KDSC"/>
    <property type="match status" value="1"/>
</dbReference>
<sequence length="231" mass="26226">MKTLAIIPARGGSKGVPGKNIKPLAGKPLIQYTIEAAREVFADEDICISTDSSEIIQVVHSQGLEVPFVRPENLATDTSSTYDVLLHALEHYKQKGKEYDIVVLLQATSPFRTGDHIREAISLYNQEVEMIVSVTETSSNPYFVLFEEDNDGFLRKSKEGKFSSRQECPKVWEYNGAVYVINAAALQERSHLQFRKVKKYIMKHEDSLDIDTPLDWDFAELMMSRRNIPQI</sequence>
<proteinExistence type="predicted"/>
<dbReference type="InterPro" id="IPR003329">
    <property type="entry name" value="Cytidylyl_trans"/>
</dbReference>
<keyword evidence="1" id="KW-0808">Transferase</keyword>
<dbReference type="EMBL" id="SGXA01000002">
    <property type="protein sequence ID" value="RZS72204.1"/>
    <property type="molecule type" value="Genomic_DNA"/>
</dbReference>
<dbReference type="OrthoDB" id="9805604at2"/>
<evidence type="ECO:0000313" key="1">
    <source>
        <dbReference type="EMBL" id="RZS72204.1"/>
    </source>
</evidence>
<dbReference type="PANTHER" id="PTHR21485:SF6">
    <property type="entry name" value="N-ACYLNEURAMINATE CYTIDYLYLTRANSFERASE-RELATED"/>
    <property type="match status" value="1"/>
</dbReference>
<dbReference type="InterPro" id="IPR050793">
    <property type="entry name" value="CMP-NeuNAc_synthase"/>
</dbReference>
<dbReference type="Gene3D" id="3.90.550.10">
    <property type="entry name" value="Spore Coat Polysaccharide Biosynthesis Protein SpsA, Chain A"/>
    <property type="match status" value="1"/>
</dbReference>
<dbReference type="CDD" id="cd02513">
    <property type="entry name" value="CMP-NeuAc_Synthase"/>
    <property type="match status" value="1"/>
</dbReference>
<dbReference type="InterPro" id="IPR029044">
    <property type="entry name" value="Nucleotide-diphossugar_trans"/>
</dbReference>
<dbReference type="Pfam" id="PF02348">
    <property type="entry name" value="CTP_transf_3"/>
    <property type="match status" value="1"/>
</dbReference>
<reference evidence="1 2" key="1">
    <citation type="submission" date="2019-02" db="EMBL/GenBank/DDBJ databases">
        <title>Genomic Encyclopedia of Type Strains, Phase IV (KMG-IV): sequencing the most valuable type-strain genomes for metagenomic binning, comparative biology and taxonomic classification.</title>
        <authorList>
            <person name="Goeker M."/>
        </authorList>
    </citation>
    <scope>NUCLEOTIDE SEQUENCE [LARGE SCALE GENOMIC DNA]</scope>
    <source>
        <strain evidence="1 2">DSM 18116</strain>
    </source>
</reference>
<dbReference type="AlphaFoldDB" id="A0A4Q7MVZ1"/>
<dbReference type="SUPFAM" id="SSF53448">
    <property type="entry name" value="Nucleotide-diphospho-sugar transferases"/>
    <property type="match status" value="1"/>
</dbReference>
<accession>A0A4Q7MVZ1</accession>
<comment type="caution">
    <text evidence="1">The sequence shown here is derived from an EMBL/GenBank/DDBJ whole genome shotgun (WGS) entry which is preliminary data.</text>
</comment>
<organism evidence="1 2">
    <name type="scientific">Pseudobacter ginsenosidimutans</name>
    <dbReference type="NCBI Taxonomy" id="661488"/>
    <lineage>
        <taxon>Bacteria</taxon>
        <taxon>Pseudomonadati</taxon>
        <taxon>Bacteroidota</taxon>
        <taxon>Chitinophagia</taxon>
        <taxon>Chitinophagales</taxon>
        <taxon>Chitinophagaceae</taxon>
        <taxon>Pseudobacter</taxon>
    </lineage>
</organism>
<name>A0A4Q7MVZ1_9BACT</name>
<keyword evidence="2" id="KW-1185">Reference proteome</keyword>
<protein>
    <submittedName>
        <fullName evidence="1">N-acylneuraminate cytidylyltransferase</fullName>
    </submittedName>
</protein>
<gene>
    <name evidence="1" type="ORF">EV199_4120</name>
</gene>
<dbReference type="Proteomes" id="UP000293874">
    <property type="component" value="Unassembled WGS sequence"/>
</dbReference>
<dbReference type="RefSeq" id="WP_130542644.1">
    <property type="nucleotide sequence ID" value="NZ_CP042431.1"/>
</dbReference>
<dbReference type="GO" id="GO:0008781">
    <property type="term" value="F:N-acylneuraminate cytidylyltransferase activity"/>
    <property type="evidence" value="ECO:0007669"/>
    <property type="project" value="TreeGrafter"/>
</dbReference>
<evidence type="ECO:0000313" key="2">
    <source>
        <dbReference type="Proteomes" id="UP000293874"/>
    </source>
</evidence>
<keyword evidence="1" id="KW-0548">Nucleotidyltransferase</keyword>